<dbReference type="Proteomes" id="UP000789901">
    <property type="component" value="Unassembled WGS sequence"/>
</dbReference>
<keyword evidence="3" id="KW-1185">Reference proteome</keyword>
<feature type="domain" description="Lipoyl-binding" evidence="1">
    <location>
        <begin position="70"/>
        <end position="114"/>
    </location>
</feature>
<accession>A0ABN7VKW6</accession>
<sequence>MVCIQKVFDIASRSQNLCSQEVYVHCKELGGQFKFIRNKKKFYNENVEDDDMTFFNFFQLILKTIFKVLQNLKISKNEAILTIESMKIETRIYSRHDDFVKFLVKEGDVVDVGT</sequence>
<dbReference type="Pfam" id="PF00364">
    <property type="entry name" value="Biotin_lipoyl"/>
    <property type="match status" value="1"/>
</dbReference>
<name>A0ABN7VKW6_GIGMA</name>
<proteinExistence type="predicted"/>
<gene>
    <name evidence="2" type="ORF">GMARGA_LOCUS19825</name>
</gene>
<evidence type="ECO:0000313" key="3">
    <source>
        <dbReference type="Proteomes" id="UP000789901"/>
    </source>
</evidence>
<organism evidence="2 3">
    <name type="scientific">Gigaspora margarita</name>
    <dbReference type="NCBI Taxonomy" id="4874"/>
    <lineage>
        <taxon>Eukaryota</taxon>
        <taxon>Fungi</taxon>
        <taxon>Fungi incertae sedis</taxon>
        <taxon>Mucoromycota</taxon>
        <taxon>Glomeromycotina</taxon>
        <taxon>Glomeromycetes</taxon>
        <taxon>Diversisporales</taxon>
        <taxon>Gigasporaceae</taxon>
        <taxon>Gigaspora</taxon>
    </lineage>
</organism>
<comment type="caution">
    <text evidence="2">The sequence shown here is derived from an EMBL/GenBank/DDBJ whole genome shotgun (WGS) entry which is preliminary data.</text>
</comment>
<dbReference type="Gene3D" id="2.40.50.100">
    <property type="match status" value="1"/>
</dbReference>
<dbReference type="InterPro" id="IPR011053">
    <property type="entry name" value="Single_hybrid_motif"/>
</dbReference>
<feature type="non-terminal residue" evidence="2">
    <location>
        <position position="114"/>
    </location>
</feature>
<dbReference type="SUPFAM" id="SSF51230">
    <property type="entry name" value="Single hybrid motif"/>
    <property type="match status" value="1"/>
</dbReference>
<evidence type="ECO:0000259" key="1">
    <source>
        <dbReference type="Pfam" id="PF00364"/>
    </source>
</evidence>
<protein>
    <submittedName>
        <fullName evidence="2">35580_t:CDS:1</fullName>
    </submittedName>
</protein>
<dbReference type="EMBL" id="CAJVQB010016852">
    <property type="protein sequence ID" value="CAG8781737.1"/>
    <property type="molecule type" value="Genomic_DNA"/>
</dbReference>
<reference evidence="2 3" key="1">
    <citation type="submission" date="2021-06" db="EMBL/GenBank/DDBJ databases">
        <authorList>
            <person name="Kallberg Y."/>
            <person name="Tangrot J."/>
            <person name="Rosling A."/>
        </authorList>
    </citation>
    <scope>NUCLEOTIDE SEQUENCE [LARGE SCALE GENOMIC DNA]</scope>
    <source>
        <strain evidence="2 3">120-4 pot B 10/14</strain>
    </source>
</reference>
<dbReference type="InterPro" id="IPR000089">
    <property type="entry name" value="Biotin_lipoyl"/>
</dbReference>
<evidence type="ECO:0000313" key="2">
    <source>
        <dbReference type="EMBL" id="CAG8781737.1"/>
    </source>
</evidence>